<protein>
    <submittedName>
        <fullName evidence="1">Uncharacterized protein</fullName>
    </submittedName>
</protein>
<proteinExistence type="predicted"/>
<sequence>MKRSKVPTPYILIKANTTSKWDEVTFAIICASEDWKVLMSQRLEVINQFKANRDFYCHVYWDAPLGYYVGTMPTNLLEKILRRHEDYIFVTLEPGEETALTKPINKLDVHQLFITKNGIAHYKAYGKYTGEEFRTEEFNLSRLVNH</sequence>
<dbReference type="EMBL" id="SWBQ01000006">
    <property type="protein sequence ID" value="TKC03939.1"/>
    <property type="molecule type" value="Genomic_DNA"/>
</dbReference>
<evidence type="ECO:0000313" key="2">
    <source>
        <dbReference type="Proteomes" id="UP000307244"/>
    </source>
</evidence>
<dbReference type="Proteomes" id="UP000307244">
    <property type="component" value="Unassembled WGS sequence"/>
</dbReference>
<keyword evidence="2" id="KW-1185">Reference proteome</keyword>
<evidence type="ECO:0000313" key="1">
    <source>
        <dbReference type="EMBL" id="TKC03939.1"/>
    </source>
</evidence>
<accession>A0A4U1CCS4</accession>
<dbReference type="AlphaFoldDB" id="A0A4U1CCS4"/>
<dbReference type="OrthoDB" id="712917at2"/>
<dbReference type="RefSeq" id="WP_136837578.1">
    <property type="nucleotide sequence ID" value="NZ_SWBQ01000006.1"/>
</dbReference>
<gene>
    <name evidence="1" type="ORF">FA047_18500</name>
</gene>
<reference evidence="1 2" key="1">
    <citation type="submission" date="2019-04" db="EMBL/GenBank/DDBJ databases">
        <title>Pedobacter sp. RP-3-15 sp. nov., isolated from Arctic soil.</title>
        <authorList>
            <person name="Dahal R.H."/>
            <person name="Kim D.-U."/>
        </authorList>
    </citation>
    <scope>NUCLEOTIDE SEQUENCE [LARGE SCALE GENOMIC DNA]</scope>
    <source>
        <strain evidence="1 2">RP-3-15</strain>
    </source>
</reference>
<name>A0A4U1CCS4_9SPHI</name>
<comment type="caution">
    <text evidence="1">The sequence shown here is derived from an EMBL/GenBank/DDBJ whole genome shotgun (WGS) entry which is preliminary data.</text>
</comment>
<organism evidence="1 2">
    <name type="scientific">Pedobacter frigoris</name>
    <dbReference type="NCBI Taxonomy" id="2571272"/>
    <lineage>
        <taxon>Bacteria</taxon>
        <taxon>Pseudomonadati</taxon>
        <taxon>Bacteroidota</taxon>
        <taxon>Sphingobacteriia</taxon>
        <taxon>Sphingobacteriales</taxon>
        <taxon>Sphingobacteriaceae</taxon>
        <taxon>Pedobacter</taxon>
    </lineage>
</organism>